<comment type="catalytic activity">
    <reaction evidence="7 8">
        <text>5-phospho-alpha-D-ribose 1-diphosphate + nicotinate + ATP + H2O = nicotinate beta-D-ribonucleotide + ADP + phosphate + diphosphate</text>
        <dbReference type="Rhea" id="RHEA:36163"/>
        <dbReference type="ChEBI" id="CHEBI:15377"/>
        <dbReference type="ChEBI" id="CHEBI:30616"/>
        <dbReference type="ChEBI" id="CHEBI:32544"/>
        <dbReference type="ChEBI" id="CHEBI:33019"/>
        <dbReference type="ChEBI" id="CHEBI:43474"/>
        <dbReference type="ChEBI" id="CHEBI:57502"/>
        <dbReference type="ChEBI" id="CHEBI:58017"/>
        <dbReference type="ChEBI" id="CHEBI:456216"/>
        <dbReference type="EC" id="6.3.4.21"/>
    </reaction>
</comment>
<dbReference type="RefSeq" id="WP_008612335.1">
    <property type="nucleotide sequence ID" value="NZ_JH651379.1"/>
</dbReference>
<keyword evidence="6 7" id="KW-0662">Pyridine nucleotide biosynthesis</keyword>
<dbReference type="PANTHER" id="PTHR11098">
    <property type="entry name" value="NICOTINATE PHOSPHORIBOSYLTRANSFERASE"/>
    <property type="match status" value="1"/>
</dbReference>
<evidence type="ECO:0000256" key="4">
    <source>
        <dbReference type="ARBA" id="ARBA00022553"/>
    </source>
</evidence>
<dbReference type="EC" id="6.3.4.21" evidence="3 7"/>
<dbReference type="NCBIfam" id="TIGR01514">
    <property type="entry name" value="NAPRTase"/>
    <property type="match status" value="1"/>
</dbReference>
<evidence type="ECO:0000259" key="9">
    <source>
        <dbReference type="Pfam" id="PF04095"/>
    </source>
</evidence>
<organism evidence="11 12">
    <name type="scientific">Galbibacter orientalis DSM 19592</name>
    <dbReference type="NCBI Taxonomy" id="926559"/>
    <lineage>
        <taxon>Bacteria</taxon>
        <taxon>Pseudomonadati</taxon>
        <taxon>Bacteroidota</taxon>
        <taxon>Flavobacteriia</taxon>
        <taxon>Flavobacteriales</taxon>
        <taxon>Flavobacteriaceae</taxon>
        <taxon>Galbibacter</taxon>
    </lineage>
</organism>
<dbReference type="STRING" id="926559.JoomaDRAFT_1997"/>
<dbReference type="EMBL" id="JH651379">
    <property type="protein sequence ID" value="EIJ38995.1"/>
    <property type="molecule type" value="Genomic_DNA"/>
</dbReference>
<dbReference type="eggNOG" id="COG1488">
    <property type="taxonomic scope" value="Bacteria"/>
</dbReference>
<keyword evidence="11" id="KW-0328">Glycosyltransferase</keyword>
<comment type="pathway">
    <text evidence="1 7 8">Cofactor biosynthesis; NAD(+) biosynthesis; nicotinate D-ribonucleotide from nicotinate: step 1/1.</text>
</comment>
<keyword evidence="11" id="KW-0808">Transferase</keyword>
<dbReference type="Pfam" id="PF17767">
    <property type="entry name" value="NAPRTase_N"/>
    <property type="match status" value="1"/>
</dbReference>
<name>I3C5V2_9FLAO</name>
<reference evidence="11 12" key="1">
    <citation type="submission" date="2012-02" db="EMBL/GenBank/DDBJ databases">
        <title>Improved High-Quality Draft genome of Joostella marina DSM 19592.</title>
        <authorList>
            <consortium name="US DOE Joint Genome Institute (JGI-PGF)"/>
            <person name="Lucas S."/>
            <person name="Copeland A."/>
            <person name="Lapidus A."/>
            <person name="Bruce D."/>
            <person name="Goodwin L."/>
            <person name="Pitluck S."/>
            <person name="Peters L."/>
            <person name="Chertkov O."/>
            <person name="Ovchinnikova G."/>
            <person name="Kyrpides N."/>
            <person name="Mavromatis K."/>
            <person name="Detter J.C."/>
            <person name="Han C."/>
            <person name="Land M."/>
            <person name="Hauser L."/>
            <person name="Markowitz V."/>
            <person name="Cheng J.-F."/>
            <person name="Hugenholtz P."/>
            <person name="Woyke T."/>
            <person name="Wu D."/>
            <person name="Tindall B."/>
            <person name="Brambilla E."/>
            <person name="Klenk H.-P."/>
            <person name="Eisen J.A."/>
        </authorList>
    </citation>
    <scope>NUCLEOTIDE SEQUENCE [LARGE SCALE GENOMIC DNA]</scope>
    <source>
        <strain evidence="11 12">DSM 19592</strain>
    </source>
</reference>
<dbReference type="SUPFAM" id="SSF51690">
    <property type="entry name" value="Nicotinate/Quinolinate PRTase C-terminal domain-like"/>
    <property type="match status" value="1"/>
</dbReference>
<keyword evidence="4 7" id="KW-0597">Phosphoprotein</keyword>
<dbReference type="OrthoDB" id="9771406at2"/>
<evidence type="ECO:0000259" key="10">
    <source>
        <dbReference type="Pfam" id="PF17767"/>
    </source>
</evidence>
<evidence type="ECO:0000256" key="2">
    <source>
        <dbReference type="ARBA" id="ARBA00010897"/>
    </source>
</evidence>
<gene>
    <name evidence="7" type="primary">pncB</name>
    <name evidence="11" type="ORF">JoomaDRAFT_1997</name>
</gene>
<dbReference type="GO" id="GO:0004516">
    <property type="term" value="F:nicotinate phosphoribosyltransferase activity"/>
    <property type="evidence" value="ECO:0007669"/>
    <property type="project" value="UniProtKB-UniRule"/>
</dbReference>
<evidence type="ECO:0000313" key="12">
    <source>
        <dbReference type="Proteomes" id="UP000004690"/>
    </source>
</evidence>
<dbReference type="InterPro" id="IPR007229">
    <property type="entry name" value="Nic_PRibTrfase-Fam"/>
</dbReference>
<keyword evidence="12" id="KW-1185">Reference proteome</keyword>
<dbReference type="Proteomes" id="UP000004690">
    <property type="component" value="Unassembled WGS sequence"/>
</dbReference>
<dbReference type="NCBIfam" id="NF003704">
    <property type="entry name" value="PRK05321.1"/>
    <property type="match status" value="1"/>
</dbReference>
<evidence type="ECO:0000313" key="11">
    <source>
        <dbReference type="EMBL" id="EIJ38995.1"/>
    </source>
</evidence>
<accession>I3C5V2</accession>
<proteinExistence type="inferred from homology"/>
<comment type="function">
    <text evidence="7 8">Catalyzes the synthesis of beta-nicotinate D-ribonucleotide from nicotinate and 5-phospho-D-ribose 1-phosphate at the expense of ATP.</text>
</comment>
<keyword evidence="5 7" id="KW-0436">Ligase</keyword>
<dbReference type="InterPro" id="IPR036068">
    <property type="entry name" value="Nicotinate_pribotase-like_C"/>
</dbReference>
<evidence type="ECO:0000256" key="7">
    <source>
        <dbReference type="HAMAP-Rule" id="MF_00570"/>
    </source>
</evidence>
<dbReference type="GO" id="GO:0016757">
    <property type="term" value="F:glycosyltransferase activity"/>
    <property type="evidence" value="ECO:0007669"/>
    <property type="project" value="UniProtKB-KW"/>
</dbReference>
<dbReference type="GO" id="GO:0005829">
    <property type="term" value="C:cytosol"/>
    <property type="evidence" value="ECO:0007669"/>
    <property type="project" value="TreeGrafter"/>
</dbReference>
<evidence type="ECO:0000256" key="6">
    <source>
        <dbReference type="ARBA" id="ARBA00022642"/>
    </source>
</evidence>
<evidence type="ECO:0000256" key="3">
    <source>
        <dbReference type="ARBA" id="ARBA00013236"/>
    </source>
</evidence>
<evidence type="ECO:0000256" key="5">
    <source>
        <dbReference type="ARBA" id="ARBA00022598"/>
    </source>
</evidence>
<dbReference type="HOGENOM" id="CLU_030991_1_0_10"/>
<feature type="modified residue" description="Phosphohistidine; by autocatalysis" evidence="7">
    <location>
        <position position="219"/>
    </location>
</feature>
<feature type="domain" description="Nicotinate/nicotinamide phosphoribosyltransferase" evidence="9">
    <location>
        <begin position="168"/>
        <end position="391"/>
    </location>
</feature>
<sequence length="395" mass="45568">MLKEHNHTVFNSILDNDFYKFTMQCAVVKLFPNTQAKYKFINRGAHKFPTGFDKALRTAVDNMALLQLTKDEKKFLRENCQYLNPAYVDFLEGYRYDPSEVSIRQTGEDLEVYVSGYWYRTILWEVPLLAMISELFYELTHQEGWKKEKVVSNTLDKIKLYNELGVTFAEFGTRRRHSYRTHREVVHTLSSYKGKSFIGSSNVHMAMLYNVKPIGTHAHEWFMFHAAEYGFKMANAMSLEHWVDVYRGDLGVALSDTYTTEVFFKQFDTKFAKLFDGVRHDSGDPIEFAEKTIAHYKSHGINPLYKYIIFSDGLNPRKVESITKACKGKIGLSFGIGTNLTNDVGLKPMNIVIKLTDVLTSDQEWLPTVKLSDEPNKHTGNPKMIALAKELLRIK</sequence>
<dbReference type="InterPro" id="IPR041525">
    <property type="entry name" value="N/Namide_PRibTrfase"/>
</dbReference>
<evidence type="ECO:0000256" key="8">
    <source>
        <dbReference type="RuleBase" id="RU003838"/>
    </source>
</evidence>
<comment type="PTM">
    <text evidence="7 8">Transiently phosphorylated on a His residue during the reaction cycle. Phosphorylation strongly increases the affinity for substrates and increases the rate of nicotinate D-ribonucleotide production. Dephosphorylation regenerates the low-affinity form of the enzyme, leading to product release.</text>
</comment>
<dbReference type="InterPro" id="IPR006406">
    <property type="entry name" value="Nic_PRibTrfase"/>
</dbReference>
<evidence type="ECO:0000256" key="1">
    <source>
        <dbReference type="ARBA" id="ARBA00004952"/>
    </source>
</evidence>
<dbReference type="PANTHER" id="PTHR11098:SF1">
    <property type="entry name" value="NICOTINATE PHOSPHORIBOSYLTRANSFERASE"/>
    <property type="match status" value="1"/>
</dbReference>
<dbReference type="HAMAP" id="MF_00570">
    <property type="entry name" value="NAPRTase"/>
    <property type="match status" value="1"/>
</dbReference>
<dbReference type="Pfam" id="PF04095">
    <property type="entry name" value="NAPRTase"/>
    <property type="match status" value="1"/>
</dbReference>
<dbReference type="Gene3D" id="3.20.140.10">
    <property type="entry name" value="nicotinate phosphoribosyltransferase"/>
    <property type="match status" value="1"/>
</dbReference>
<dbReference type="GO" id="GO:0034355">
    <property type="term" value="P:NAD+ biosynthetic process via the salvage pathway"/>
    <property type="evidence" value="ECO:0007669"/>
    <property type="project" value="TreeGrafter"/>
</dbReference>
<dbReference type="SUPFAM" id="SSF54675">
    <property type="entry name" value="Nicotinate/Quinolinate PRTase N-terminal domain-like"/>
    <property type="match status" value="1"/>
</dbReference>
<dbReference type="UniPathway" id="UPA00253">
    <property type="reaction ID" value="UER00457"/>
</dbReference>
<dbReference type="PIRSF" id="PIRSF000484">
    <property type="entry name" value="NAPRT"/>
    <property type="match status" value="1"/>
</dbReference>
<dbReference type="AlphaFoldDB" id="I3C5V2"/>
<dbReference type="InterPro" id="IPR040727">
    <property type="entry name" value="NAPRTase_N"/>
</dbReference>
<feature type="domain" description="Nicotinate phosphoribosyltransferase N-terminal" evidence="10">
    <location>
        <begin position="14"/>
        <end position="133"/>
    </location>
</feature>
<comment type="similarity">
    <text evidence="2 7 8">Belongs to the NAPRTase family.</text>
</comment>
<protein>
    <recommendedName>
        <fullName evidence="3 7">Nicotinate phosphoribosyltransferase</fullName>
        <shortName evidence="7">NAPRTase</shortName>
        <ecNumber evidence="3 7">6.3.4.21</ecNumber>
    </recommendedName>
</protein>